<feature type="region of interest" description="Disordered" evidence="1">
    <location>
        <begin position="65"/>
        <end position="152"/>
    </location>
</feature>
<feature type="compositionally biased region" description="Basic and acidic residues" evidence="1">
    <location>
        <begin position="93"/>
        <end position="104"/>
    </location>
</feature>
<evidence type="ECO:0000313" key="2">
    <source>
        <dbReference type="EMBL" id="KAG0730459.1"/>
    </source>
</evidence>
<dbReference type="Proteomes" id="UP000770661">
    <property type="component" value="Unassembled WGS sequence"/>
</dbReference>
<protein>
    <submittedName>
        <fullName evidence="2">Uncharacterized protein</fullName>
    </submittedName>
</protein>
<evidence type="ECO:0000256" key="1">
    <source>
        <dbReference type="SAM" id="MobiDB-lite"/>
    </source>
</evidence>
<comment type="caution">
    <text evidence="2">The sequence shown here is derived from an EMBL/GenBank/DDBJ whole genome shotgun (WGS) entry which is preliminary data.</text>
</comment>
<feature type="compositionally biased region" description="Low complexity" evidence="1">
    <location>
        <begin position="112"/>
        <end position="121"/>
    </location>
</feature>
<name>A0A8J5D2K0_CHIOP</name>
<sequence>MFFADPKIQEFSRVAVVSRKVLGEKPFSTFAAATTSSNKSGRWFKEVGGPSSGPKVLVQRFPGTGAHPLMKSRSHPNVRPRIDSSVGEGGCDAWREGPSKKPRDTASCALPSSSHETSVSRSRSRAFPTPVGGKGNLRSKSAFFRPTCKSTRKERDLKIPFSSSFSLLRRDGAGLAPKLRTTPNL</sequence>
<gene>
    <name evidence="2" type="ORF">GWK47_028227</name>
</gene>
<keyword evidence="3" id="KW-1185">Reference proteome</keyword>
<dbReference type="EMBL" id="JACEEZ010000175">
    <property type="protein sequence ID" value="KAG0730459.1"/>
    <property type="molecule type" value="Genomic_DNA"/>
</dbReference>
<organism evidence="2 3">
    <name type="scientific">Chionoecetes opilio</name>
    <name type="common">Atlantic snow crab</name>
    <name type="synonym">Cancer opilio</name>
    <dbReference type="NCBI Taxonomy" id="41210"/>
    <lineage>
        <taxon>Eukaryota</taxon>
        <taxon>Metazoa</taxon>
        <taxon>Ecdysozoa</taxon>
        <taxon>Arthropoda</taxon>
        <taxon>Crustacea</taxon>
        <taxon>Multicrustacea</taxon>
        <taxon>Malacostraca</taxon>
        <taxon>Eumalacostraca</taxon>
        <taxon>Eucarida</taxon>
        <taxon>Decapoda</taxon>
        <taxon>Pleocyemata</taxon>
        <taxon>Brachyura</taxon>
        <taxon>Eubrachyura</taxon>
        <taxon>Majoidea</taxon>
        <taxon>Majidae</taxon>
        <taxon>Chionoecetes</taxon>
    </lineage>
</organism>
<accession>A0A8J5D2K0</accession>
<proteinExistence type="predicted"/>
<reference evidence="2" key="1">
    <citation type="submission" date="2020-07" db="EMBL/GenBank/DDBJ databases">
        <title>The High-quality genome of the commercially important snow crab, Chionoecetes opilio.</title>
        <authorList>
            <person name="Jeong J.-H."/>
            <person name="Ryu S."/>
        </authorList>
    </citation>
    <scope>NUCLEOTIDE SEQUENCE</scope>
    <source>
        <strain evidence="2">MADBK_172401_WGS</strain>
        <tissue evidence="2">Digestive gland</tissue>
    </source>
</reference>
<evidence type="ECO:0000313" key="3">
    <source>
        <dbReference type="Proteomes" id="UP000770661"/>
    </source>
</evidence>
<dbReference type="AlphaFoldDB" id="A0A8J5D2K0"/>